<dbReference type="EMBL" id="CP068595">
    <property type="protein sequence ID" value="QQZ60522.1"/>
    <property type="molecule type" value="Genomic_DNA"/>
</dbReference>
<keyword evidence="2" id="KW-1185">Reference proteome</keyword>
<dbReference type="Proteomes" id="UP000595841">
    <property type="component" value="Chromosome"/>
</dbReference>
<organism evidence="1 2">
    <name type="scientific">Paenibacillus sonchi</name>
    <dbReference type="NCBI Taxonomy" id="373687"/>
    <lineage>
        <taxon>Bacteria</taxon>
        <taxon>Bacillati</taxon>
        <taxon>Bacillota</taxon>
        <taxon>Bacilli</taxon>
        <taxon>Bacillales</taxon>
        <taxon>Paenibacillaceae</taxon>
        <taxon>Paenibacillus</taxon>
        <taxon>Paenibacillus sonchi group</taxon>
    </lineage>
</organism>
<protein>
    <submittedName>
        <fullName evidence="1">Uncharacterized protein</fullName>
    </submittedName>
</protein>
<dbReference type="KEGG" id="pson:JI735_29200"/>
<evidence type="ECO:0000313" key="2">
    <source>
        <dbReference type="Proteomes" id="UP000595841"/>
    </source>
</evidence>
<reference evidence="1 2" key="1">
    <citation type="submission" date="2021-01" db="EMBL/GenBank/DDBJ databases">
        <title>Whole genome sequence of Paenibacillus sonchi LMG 24727 for comparative genomics.</title>
        <authorList>
            <person name="Lee G."/>
            <person name="Kim M.-J."/>
            <person name="Lim K."/>
            <person name="Shin J.-H."/>
        </authorList>
    </citation>
    <scope>NUCLEOTIDE SEQUENCE [LARGE SCALE GENOMIC DNA]</scope>
    <source>
        <strain evidence="1 2">LMG 24727</strain>
    </source>
</reference>
<sequence length="61" mass="7063">MKMVFDPFKSQLIKWMMNKGWKLFPAITGILVGVVAAEMRNSNNQKELKRSVNENSNYSNK</sequence>
<accession>A0A974SC58</accession>
<proteinExistence type="predicted"/>
<dbReference type="AlphaFoldDB" id="A0A974SC58"/>
<evidence type="ECO:0000313" key="1">
    <source>
        <dbReference type="EMBL" id="QQZ60522.1"/>
    </source>
</evidence>
<name>A0A974SC58_9BACL</name>
<dbReference type="RefSeq" id="WP_202676689.1">
    <property type="nucleotide sequence ID" value="NZ_CP068595.1"/>
</dbReference>
<gene>
    <name evidence="1" type="ORF">JI735_29200</name>
</gene>